<gene>
    <name evidence="1" type="ORF">THIOM_002782</name>
</gene>
<comment type="caution">
    <text evidence="1">The sequence shown here is derived from an EMBL/GenBank/DDBJ whole genome shotgun (WGS) entry which is preliminary data.</text>
</comment>
<dbReference type="Gene3D" id="3.40.50.300">
    <property type="entry name" value="P-loop containing nucleotide triphosphate hydrolases"/>
    <property type="match status" value="1"/>
</dbReference>
<proteinExistence type="predicted"/>
<protein>
    <submittedName>
        <fullName evidence="1">ABC transporter, ATP-binding protein</fullName>
    </submittedName>
</protein>
<dbReference type="PANTHER" id="PTHR43394">
    <property type="entry name" value="ATP-DEPENDENT PERMEASE MDL1, MITOCHONDRIAL"/>
    <property type="match status" value="1"/>
</dbReference>
<feature type="non-terminal residue" evidence="1">
    <location>
        <position position="1"/>
    </location>
</feature>
<dbReference type="GO" id="GO:0015421">
    <property type="term" value="F:ABC-type oligopeptide transporter activity"/>
    <property type="evidence" value="ECO:0007669"/>
    <property type="project" value="TreeGrafter"/>
</dbReference>
<dbReference type="Proteomes" id="UP000076962">
    <property type="component" value="Unassembled WGS sequence"/>
</dbReference>
<keyword evidence="2" id="KW-1185">Reference proteome</keyword>
<dbReference type="GO" id="GO:0090374">
    <property type="term" value="P:oligopeptide export from mitochondrion"/>
    <property type="evidence" value="ECO:0007669"/>
    <property type="project" value="TreeGrafter"/>
</dbReference>
<dbReference type="PANTHER" id="PTHR43394:SF1">
    <property type="entry name" value="ATP-BINDING CASSETTE SUB-FAMILY B MEMBER 10, MITOCHONDRIAL"/>
    <property type="match status" value="1"/>
</dbReference>
<keyword evidence="1" id="KW-0547">Nucleotide-binding</keyword>
<accession>A0A176S0H7</accession>
<evidence type="ECO:0000313" key="2">
    <source>
        <dbReference type="Proteomes" id="UP000076962"/>
    </source>
</evidence>
<organism evidence="1 2">
    <name type="scientific">Candidatus Thiomargarita nelsonii</name>
    <dbReference type="NCBI Taxonomy" id="1003181"/>
    <lineage>
        <taxon>Bacteria</taxon>
        <taxon>Pseudomonadati</taxon>
        <taxon>Pseudomonadota</taxon>
        <taxon>Gammaproteobacteria</taxon>
        <taxon>Thiotrichales</taxon>
        <taxon>Thiotrichaceae</taxon>
        <taxon>Thiomargarita</taxon>
    </lineage>
</organism>
<dbReference type="SUPFAM" id="SSF52540">
    <property type="entry name" value="P-loop containing nucleoside triphosphate hydrolases"/>
    <property type="match status" value="1"/>
</dbReference>
<dbReference type="InterPro" id="IPR027417">
    <property type="entry name" value="P-loop_NTPase"/>
</dbReference>
<reference evidence="1 2" key="1">
    <citation type="submission" date="2016-05" db="EMBL/GenBank/DDBJ databases">
        <title>Single-cell genome of chain-forming Candidatus Thiomargarita nelsonii and comparison to other large sulfur-oxidizing bacteria.</title>
        <authorList>
            <person name="Winkel M."/>
            <person name="Salman V."/>
            <person name="Woyke T."/>
            <person name="Schulz-Vogt H."/>
            <person name="Richter M."/>
            <person name="Flood B."/>
            <person name="Bailey J."/>
            <person name="Amann R."/>
            <person name="Mussmann M."/>
        </authorList>
    </citation>
    <scope>NUCLEOTIDE SEQUENCE [LARGE SCALE GENOMIC DNA]</scope>
    <source>
        <strain evidence="1 2">THI036</strain>
    </source>
</reference>
<dbReference type="GO" id="GO:0005524">
    <property type="term" value="F:ATP binding"/>
    <property type="evidence" value="ECO:0007669"/>
    <property type="project" value="UniProtKB-KW"/>
</dbReference>
<evidence type="ECO:0000313" key="1">
    <source>
        <dbReference type="EMBL" id="OAD21449.1"/>
    </source>
</evidence>
<dbReference type="EMBL" id="LUTY01001623">
    <property type="protein sequence ID" value="OAD21449.1"/>
    <property type="molecule type" value="Genomic_DNA"/>
</dbReference>
<dbReference type="AlphaFoldDB" id="A0A176S0H7"/>
<keyword evidence="1" id="KW-0067">ATP-binding</keyword>
<dbReference type="InterPro" id="IPR039421">
    <property type="entry name" value="Type_1_exporter"/>
</dbReference>
<sequence length="80" mass="8825">SKSEKMIQVALSEVAANHTTLVIAHRLSTIVDAEQILVMEHGRIVERGTHMALLNAGGVYAHMWALQQEEKEFASLTALE</sequence>
<name>A0A176S0H7_9GAMM</name>